<protein>
    <submittedName>
        <fullName evidence="1">HEAT repeat domain-containing protein</fullName>
    </submittedName>
</protein>
<dbReference type="InterPro" id="IPR042236">
    <property type="entry name" value="PI3K_accessory_sf"/>
</dbReference>
<name>A0AAX6NE58_PRIAR</name>
<dbReference type="RefSeq" id="WP_316911415.1">
    <property type="nucleotide sequence ID" value="NZ_JAPTGD010000002.1"/>
</dbReference>
<dbReference type="EMBL" id="JAPTGD010000002">
    <property type="protein sequence ID" value="MDU9694203.1"/>
    <property type="molecule type" value="Genomic_DNA"/>
</dbReference>
<reference evidence="1" key="2">
    <citation type="submission" date="2022-12" db="EMBL/GenBank/DDBJ databases">
        <authorList>
            <person name="Dechsakulwatana C."/>
            <person name="Rungsihiranrut A."/>
            <person name="Muangchinda C."/>
            <person name="Ningthoujam R."/>
            <person name="Klankeo P."/>
            <person name="Pinyakong O."/>
        </authorList>
    </citation>
    <scope>NUCLEOTIDE SEQUENCE</scope>
    <source>
        <strain evidence="1">TL01-2</strain>
    </source>
</reference>
<evidence type="ECO:0000313" key="2">
    <source>
        <dbReference type="Proteomes" id="UP001269400"/>
    </source>
</evidence>
<dbReference type="SUPFAM" id="SSF48371">
    <property type="entry name" value="ARM repeat"/>
    <property type="match status" value="1"/>
</dbReference>
<dbReference type="AlphaFoldDB" id="A0AAX6NE58"/>
<dbReference type="Gene3D" id="1.25.40.70">
    <property type="entry name" value="Phosphatidylinositol 3-kinase, accessory domain (PIK)"/>
    <property type="match status" value="1"/>
</dbReference>
<sequence>MKLSDMISTFIDEVKKQLERQQNGNITAANEHADQIVNMANKLKKSGSSGKSELINLAKHEDPYVRLWAACNLDDTAREFAIKVLTELAQHTNEDYGHSAQIQLDFNM</sequence>
<dbReference type="InterPro" id="IPR016024">
    <property type="entry name" value="ARM-type_fold"/>
</dbReference>
<proteinExistence type="predicted"/>
<organism evidence="1 2">
    <name type="scientific">Priestia aryabhattai</name>
    <name type="common">Bacillus aryabhattai</name>
    <dbReference type="NCBI Taxonomy" id="412384"/>
    <lineage>
        <taxon>Bacteria</taxon>
        <taxon>Bacillati</taxon>
        <taxon>Bacillota</taxon>
        <taxon>Bacilli</taxon>
        <taxon>Bacillales</taxon>
        <taxon>Bacillaceae</taxon>
        <taxon>Priestia</taxon>
    </lineage>
</organism>
<dbReference type="Proteomes" id="UP001269400">
    <property type="component" value="Unassembled WGS sequence"/>
</dbReference>
<reference evidence="1" key="1">
    <citation type="journal article" date="2022" name="J Environ Chem Eng">
        <title>Biodegradation of petroleum oil using a constructed nonpathogenic and heavy metal-tolerant bacterial consortium isolated from marine sponges.</title>
        <authorList>
            <person name="Dechsakulwatana C."/>
            <person name="Rungsihiranrut A."/>
            <person name="Muangchinda C."/>
            <person name="Ningthoujam R."/>
            <person name="Klankeo P."/>
            <person name="Pinyakong O."/>
        </authorList>
    </citation>
    <scope>NUCLEOTIDE SEQUENCE</scope>
    <source>
        <strain evidence="1">TL01-2</strain>
    </source>
</reference>
<evidence type="ECO:0000313" key="1">
    <source>
        <dbReference type="EMBL" id="MDU9694203.1"/>
    </source>
</evidence>
<gene>
    <name evidence="1" type="ORF">O0Q50_23745</name>
</gene>
<accession>A0AAX6NE58</accession>
<comment type="caution">
    <text evidence="1">The sequence shown here is derived from an EMBL/GenBank/DDBJ whole genome shotgun (WGS) entry which is preliminary data.</text>
</comment>